<evidence type="ECO:0000256" key="3">
    <source>
        <dbReference type="ARBA" id="ARBA00012438"/>
    </source>
</evidence>
<keyword evidence="8" id="KW-0067">ATP-binding</keyword>
<evidence type="ECO:0000259" key="12">
    <source>
        <dbReference type="PROSITE" id="PS50109"/>
    </source>
</evidence>
<dbReference type="GO" id="GO:0000156">
    <property type="term" value="F:phosphorelay response regulator activity"/>
    <property type="evidence" value="ECO:0007669"/>
    <property type="project" value="TreeGrafter"/>
</dbReference>
<evidence type="ECO:0000256" key="9">
    <source>
        <dbReference type="ARBA" id="ARBA00023012"/>
    </source>
</evidence>
<keyword evidence="7 13" id="KW-0418">Kinase</keyword>
<dbReference type="InterPro" id="IPR003594">
    <property type="entry name" value="HATPase_dom"/>
</dbReference>
<sequence>MNALLTRARRRVTLRTAGAISVLLLIMGALVYSVMVGQQDAAARREVRAGVERALLTSPPPCLWLIEAEGEVIRRSPGAPEALPWRAGIRSVARDGGVRVDRVELGGLEYLIQTERRGDVIRQAALDLRYQVSERRRLLHTLIAAEIVALLAAVLIAHLIACRAIAPLGEALARQRRFTEDVSHELRTPLARLHTRAQLVSIRLRRGELPVEDVDRLVNGTRELGEVVDDLLLSDRLRRPVDLALLAQELAEAESPRAQARGVTIEVHRDPAPAVVSGAAPALRRVLSALVDNALTHTAPGGHITITLASAADRVSLTVADDGEGLAPGDPARLFIRHVTGGTGYGLGLALVKEVVDGHDGILTVGGAPGEGAVFTITLPTDAARGRAASVPARAAGG</sequence>
<dbReference type="Proteomes" id="UP000479526">
    <property type="component" value="Unassembled WGS sequence"/>
</dbReference>
<keyword evidence="11" id="KW-0472">Membrane</keyword>
<evidence type="ECO:0000313" key="13">
    <source>
        <dbReference type="EMBL" id="NAS26836.1"/>
    </source>
</evidence>
<dbReference type="RefSeq" id="WP_161483817.1">
    <property type="nucleotide sequence ID" value="NZ_WXEW01000012.1"/>
</dbReference>
<dbReference type="InterPro" id="IPR004358">
    <property type="entry name" value="Sig_transdc_His_kin-like_C"/>
</dbReference>
<dbReference type="CDD" id="cd00082">
    <property type="entry name" value="HisKA"/>
    <property type="match status" value="1"/>
</dbReference>
<dbReference type="Gene3D" id="3.30.565.10">
    <property type="entry name" value="Histidine kinase-like ATPase, C-terminal domain"/>
    <property type="match status" value="1"/>
</dbReference>
<keyword evidence="11" id="KW-1133">Transmembrane helix</keyword>
<evidence type="ECO:0000256" key="5">
    <source>
        <dbReference type="ARBA" id="ARBA00022679"/>
    </source>
</evidence>
<keyword evidence="6" id="KW-0547">Nucleotide-binding</keyword>
<dbReference type="EMBL" id="WXEW01000012">
    <property type="protein sequence ID" value="NAS26836.1"/>
    <property type="molecule type" value="Genomic_DNA"/>
</dbReference>
<dbReference type="InterPro" id="IPR036890">
    <property type="entry name" value="HATPase_C_sf"/>
</dbReference>
<dbReference type="PROSITE" id="PS50109">
    <property type="entry name" value="HIS_KIN"/>
    <property type="match status" value="1"/>
</dbReference>
<dbReference type="InterPro" id="IPR005467">
    <property type="entry name" value="His_kinase_dom"/>
</dbReference>
<dbReference type="Pfam" id="PF02518">
    <property type="entry name" value="HATPase_c"/>
    <property type="match status" value="1"/>
</dbReference>
<dbReference type="InterPro" id="IPR050351">
    <property type="entry name" value="BphY/WalK/GraS-like"/>
</dbReference>
<organism evidence="13 14">
    <name type="scientific">Herbidospora solisilvae</name>
    <dbReference type="NCBI Taxonomy" id="2696284"/>
    <lineage>
        <taxon>Bacteria</taxon>
        <taxon>Bacillati</taxon>
        <taxon>Actinomycetota</taxon>
        <taxon>Actinomycetes</taxon>
        <taxon>Streptosporangiales</taxon>
        <taxon>Streptosporangiaceae</taxon>
        <taxon>Herbidospora</taxon>
    </lineage>
</organism>
<keyword evidence="14" id="KW-1185">Reference proteome</keyword>
<dbReference type="GO" id="GO:0030295">
    <property type="term" value="F:protein kinase activator activity"/>
    <property type="evidence" value="ECO:0007669"/>
    <property type="project" value="TreeGrafter"/>
</dbReference>
<dbReference type="AlphaFoldDB" id="A0A7C9NST5"/>
<feature type="transmembrane region" description="Helical" evidence="11">
    <location>
        <begin position="12"/>
        <end position="35"/>
    </location>
</feature>
<feature type="transmembrane region" description="Helical" evidence="11">
    <location>
        <begin position="138"/>
        <end position="161"/>
    </location>
</feature>
<evidence type="ECO:0000256" key="1">
    <source>
        <dbReference type="ARBA" id="ARBA00000085"/>
    </source>
</evidence>
<accession>A0A7C9NST5</accession>
<dbReference type="CDD" id="cd00075">
    <property type="entry name" value="HATPase"/>
    <property type="match status" value="1"/>
</dbReference>
<evidence type="ECO:0000256" key="10">
    <source>
        <dbReference type="ARBA" id="ARBA00039401"/>
    </source>
</evidence>
<keyword evidence="5" id="KW-0808">Transferase</keyword>
<evidence type="ECO:0000256" key="4">
    <source>
        <dbReference type="ARBA" id="ARBA00022553"/>
    </source>
</evidence>
<comment type="subcellular location">
    <subcellularLocation>
        <location evidence="2">Cell membrane</location>
    </subcellularLocation>
</comment>
<dbReference type="InterPro" id="IPR003661">
    <property type="entry name" value="HisK_dim/P_dom"/>
</dbReference>
<dbReference type="SMART" id="SM00387">
    <property type="entry name" value="HATPase_c"/>
    <property type="match status" value="1"/>
</dbReference>
<dbReference type="GO" id="GO:0005524">
    <property type="term" value="F:ATP binding"/>
    <property type="evidence" value="ECO:0007669"/>
    <property type="project" value="UniProtKB-KW"/>
</dbReference>
<dbReference type="SUPFAM" id="SSF47384">
    <property type="entry name" value="Homodimeric domain of signal transducing histidine kinase"/>
    <property type="match status" value="1"/>
</dbReference>
<dbReference type="PANTHER" id="PTHR42878">
    <property type="entry name" value="TWO-COMPONENT HISTIDINE KINASE"/>
    <property type="match status" value="1"/>
</dbReference>
<evidence type="ECO:0000256" key="11">
    <source>
        <dbReference type="SAM" id="Phobius"/>
    </source>
</evidence>
<keyword evidence="4" id="KW-0597">Phosphoprotein</keyword>
<evidence type="ECO:0000256" key="7">
    <source>
        <dbReference type="ARBA" id="ARBA00022777"/>
    </source>
</evidence>
<dbReference type="PRINTS" id="PR00344">
    <property type="entry name" value="BCTRLSENSOR"/>
</dbReference>
<evidence type="ECO:0000256" key="6">
    <source>
        <dbReference type="ARBA" id="ARBA00022741"/>
    </source>
</evidence>
<reference evidence="13 14" key="1">
    <citation type="submission" date="2020-01" db="EMBL/GenBank/DDBJ databases">
        <title>Herbidospora sp. NEAU-GS84 nov., a novel actinomycete isolated from soil.</title>
        <authorList>
            <person name="Han L."/>
        </authorList>
    </citation>
    <scope>NUCLEOTIDE SEQUENCE [LARGE SCALE GENOMIC DNA]</scope>
    <source>
        <strain evidence="13 14">NEAU-GS84</strain>
    </source>
</reference>
<dbReference type="PANTHER" id="PTHR42878:SF7">
    <property type="entry name" value="SENSOR HISTIDINE KINASE GLRK"/>
    <property type="match status" value="1"/>
</dbReference>
<dbReference type="GO" id="GO:0005886">
    <property type="term" value="C:plasma membrane"/>
    <property type="evidence" value="ECO:0007669"/>
    <property type="project" value="UniProtKB-SubCell"/>
</dbReference>
<dbReference type="EC" id="2.7.13.3" evidence="3"/>
<dbReference type="SMART" id="SM00388">
    <property type="entry name" value="HisKA"/>
    <property type="match status" value="1"/>
</dbReference>
<protein>
    <recommendedName>
        <fullName evidence="10">Sensor-like histidine kinase SenX3</fullName>
        <ecNumber evidence="3">2.7.13.3</ecNumber>
    </recommendedName>
</protein>
<evidence type="ECO:0000313" key="14">
    <source>
        <dbReference type="Proteomes" id="UP000479526"/>
    </source>
</evidence>
<dbReference type="Pfam" id="PF00512">
    <property type="entry name" value="HisKA"/>
    <property type="match status" value="1"/>
</dbReference>
<feature type="domain" description="Histidine kinase" evidence="12">
    <location>
        <begin position="181"/>
        <end position="383"/>
    </location>
</feature>
<dbReference type="GO" id="GO:0007234">
    <property type="term" value="P:osmosensory signaling via phosphorelay pathway"/>
    <property type="evidence" value="ECO:0007669"/>
    <property type="project" value="TreeGrafter"/>
</dbReference>
<comment type="caution">
    <text evidence="13">The sequence shown here is derived from an EMBL/GenBank/DDBJ whole genome shotgun (WGS) entry which is preliminary data.</text>
</comment>
<name>A0A7C9NST5_9ACTN</name>
<evidence type="ECO:0000256" key="8">
    <source>
        <dbReference type="ARBA" id="ARBA00022840"/>
    </source>
</evidence>
<dbReference type="SUPFAM" id="SSF55874">
    <property type="entry name" value="ATPase domain of HSP90 chaperone/DNA topoisomerase II/histidine kinase"/>
    <property type="match status" value="1"/>
</dbReference>
<evidence type="ECO:0000256" key="2">
    <source>
        <dbReference type="ARBA" id="ARBA00004236"/>
    </source>
</evidence>
<keyword evidence="11" id="KW-0812">Transmembrane</keyword>
<dbReference type="InterPro" id="IPR036097">
    <property type="entry name" value="HisK_dim/P_sf"/>
</dbReference>
<comment type="catalytic activity">
    <reaction evidence="1">
        <text>ATP + protein L-histidine = ADP + protein N-phospho-L-histidine.</text>
        <dbReference type="EC" id="2.7.13.3"/>
    </reaction>
</comment>
<keyword evidence="9" id="KW-0902">Two-component regulatory system</keyword>
<dbReference type="Gene3D" id="1.10.287.130">
    <property type="match status" value="1"/>
</dbReference>
<gene>
    <name evidence="13" type="ORF">GT755_34855</name>
</gene>
<dbReference type="GO" id="GO:0000155">
    <property type="term" value="F:phosphorelay sensor kinase activity"/>
    <property type="evidence" value="ECO:0007669"/>
    <property type="project" value="InterPro"/>
</dbReference>
<proteinExistence type="predicted"/>